<evidence type="ECO:0000313" key="1">
    <source>
        <dbReference type="EMBL" id="KAF5542354.1"/>
    </source>
</evidence>
<dbReference type="OrthoDB" id="5140754at2759"/>
<proteinExistence type="predicted"/>
<protein>
    <submittedName>
        <fullName evidence="1">Uncharacterized protein</fullName>
    </submittedName>
</protein>
<keyword evidence="2" id="KW-1185">Reference proteome</keyword>
<accession>A0A8H5ISV8</accession>
<reference evidence="1 2" key="1">
    <citation type="submission" date="2020-05" db="EMBL/GenBank/DDBJ databases">
        <title>Identification and distribution of gene clusters putatively required for synthesis of sphingolipid metabolism inhibitors in phylogenetically diverse species of the filamentous fungus Fusarium.</title>
        <authorList>
            <person name="Kim H.-S."/>
            <person name="Busman M."/>
            <person name="Brown D.W."/>
            <person name="Divon H."/>
            <person name="Uhlig S."/>
            <person name="Proctor R.H."/>
        </authorList>
    </citation>
    <scope>NUCLEOTIDE SEQUENCE [LARGE SCALE GENOMIC DNA]</scope>
    <source>
        <strain evidence="1 2">NRRL 13617</strain>
    </source>
</reference>
<name>A0A8H5ISV8_9HYPO</name>
<evidence type="ECO:0000313" key="2">
    <source>
        <dbReference type="Proteomes" id="UP000582016"/>
    </source>
</evidence>
<organism evidence="1 2">
    <name type="scientific">Fusarium phyllophilum</name>
    <dbReference type="NCBI Taxonomy" id="47803"/>
    <lineage>
        <taxon>Eukaryota</taxon>
        <taxon>Fungi</taxon>
        <taxon>Dikarya</taxon>
        <taxon>Ascomycota</taxon>
        <taxon>Pezizomycotina</taxon>
        <taxon>Sordariomycetes</taxon>
        <taxon>Hypocreomycetidae</taxon>
        <taxon>Hypocreales</taxon>
        <taxon>Nectriaceae</taxon>
        <taxon>Fusarium</taxon>
        <taxon>Fusarium fujikuroi species complex</taxon>
    </lineage>
</organism>
<dbReference type="EMBL" id="JAAOAQ010000541">
    <property type="protein sequence ID" value="KAF5542354.1"/>
    <property type="molecule type" value="Genomic_DNA"/>
</dbReference>
<gene>
    <name evidence="1" type="ORF">FPHYL_11538</name>
</gene>
<dbReference type="Proteomes" id="UP000582016">
    <property type="component" value="Unassembled WGS sequence"/>
</dbReference>
<sequence length="273" mass="30866">MNEERREQIEAALRQYRETVLQHNLFLLRTLVEKVEAEPTPPNCTEPAAQSLRMQAIQELIEVPESIEAPRDVLDESVISSLISSASLEGVDDDPVDPSLRQEYFAGIKAGIAERGVEVTEFPPSDLEYLCTLVSGITGPGLPFHREVSQFDFITPLRPGMMKAMIRAVGVPARNDAGEGEHNQLTGLWKDWEIAIVFKIGGGPRGWGGSYALYCRNEDNDQWKWRYGVHDGEWCSDVYRNVEEFLDFYAHFNEQTKEDLKDDISGLEGLAWF</sequence>
<dbReference type="AlphaFoldDB" id="A0A8H5ISV8"/>
<comment type="caution">
    <text evidence="1">The sequence shown here is derived from an EMBL/GenBank/DDBJ whole genome shotgun (WGS) entry which is preliminary data.</text>
</comment>